<evidence type="ECO:0000313" key="4">
    <source>
        <dbReference type="Proteomes" id="UP000320762"/>
    </source>
</evidence>
<sequence>MVVPFGIRILWFILSFVGLLVCWVVFFALGKALGTMWAPLAYLAACSTMQLAFLLGIIWRMDTYAMPKAFCVVQTTLFTLSDFVMTGVAVTFTCATAICVIKPKTWAESQTNTFVWRRFYFIPVVVAPVLLTAVQTALYIHFDAVQPSNEIHCDANDPIWVRFFGYAGVPLLACFPCLILTIVSIRRVWRTNEHIQRSWQNEFLNEDHFTSQDTRRRSRSKLRRLTAHIKHKSLTSPSGDSSPNSTPGGVSTAHSFHVQPTLELPLDTASSDAHDTTECGPDSPTSESFPTFAHPRSRSRARSSDSEIRTLETQVSATDASSLDIRSSIMRTNSDKTLQWERRMGMDEDTKHSTEDFDEDTLAYDAPHAEGHQLQAFTRSPFGRLSHKSRRPPPASLAPIIMRCLVFQLLFCAVHVLASISTIVDVARQRSPTCFGTTEVAMIMAGWAPAILFGTMPGVFEHIRLPWKRPAS</sequence>
<proteinExistence type="predicted"/>
<keyword evidence="2" id="KW-0472">Membrane</keyword>
<feature type="transmembrane region" description="Helical" evidence="2">
    <location>
        <begin position="400"/>
        <end position="420"/>
    </location>
</feature>
<evidence type="ECO:0000256" key="2">
    <source>
        <dbReference type="SAM" id="Phobius"/>
    </source>
</evidence>
<keyword evidence="2" id="KW-0812">Transmembrane</keyword>
<dbReference type="STRING" id="97359.A0A550C6C0"/>
<feature type="transmembrane region" description="Helical" evidence="2">
    <location>
        <begin position="440"/>
        <end position="460"/>
    </location>
</feature>
<feature type="transmembrane region" description="Helical" evidence="2">
    <location>
        <begin position="79"/>
        <end position="100"/>
    </location>
</feature>
<organism evidence="3 4">
    <name type="scientific">Schizophyllum amplum</name>
    <dbReference type="NCBI Taxonomy" id="97359"/>
    <lineage>
        <taxon>Eukaryota</taxon>
        <taxon>Fungi</taxon>
        <taxon>Dikarya</taxon>
        <taxon>Basidiomycota</taxon>
        <taxon>Agaricomycotina</taxon>
        <taxon>Agaricomycetes</taxon>
        <taxon>Agaricomycetidae</taxon>
        <taxon>Agaricales</taxon>
        <taxon>Schizophyllaceae</taxon>
        <taxon>Schizophyllum</taxon>
    </lineage>
</organism>
<feature type="region of interest" description="Disordered" evidence="1">
    <location>
        <begin position="268"/>
        <end position="315"/>
    </location>
</feature>
<dbReference type="AlphaFoldDB" id="A0A550C6C0"/>
<protein>
    <submittedName>
        <fullName evidence="3">Uncharacterized protein</fullName>
    </submittedName>
</protein>
<dbReference type="EMBL" id="VDMD01000022">
    <property type="protein sequence ID" value="TRM60344.1"/>
    <property type="molecule type" value="Genomic_DNA"/>
</dbReference>
<keyword evidence="4" id="KW-1185">Reference proteome</keyword>
<accession>A0A550C6C0</accession>
<dbReference type="OrthoDB" id="3256745at2759"/>
<dbReference type="Proteomes" id="UP000320762">
    <property type="component" value="Unassembled WGS sequence"/>
</dbReference>
<feature type="transmembrane region" description="Helical" evidence="2">
    <location>
        <begin position="120"/>
        <end position="140"/>
    </location>
</feature>
<keyword evidence="2" id="KW-1133">Transmembrane helix</keyword>
<feature type="transmembrane region" description="Helical" evidence="2">
    <location>
        <begin position="40"/>
        <end position="59"/>
    </location>
</feature>
<evidence type="ECO:0000256" key="1">
    <source>
        <dbReference type="SAM" id="MobiDB-lite"/>
    </source>
</evidence>
<feature type="region of interest" description="Disordered" evidence="1">
    <location>
        <begin position="228"/>
        <end position="255"/>
    </location>
</feature>
<reference evidence="3 4" key="1">
    <citation type="journal article" date="2019" name="New Phytol.">
        <title>Comparative genomics reveals unique wood-decay strategies and fruiting body development in the Schizophyllaceae.</title>
        <authorList>
            <person name="Almasi E."/>
            <person name="Sahu N."/>
            <person name="Krizsan K."/>
            <person name="Balint B."/>
            <person name="Kovacs G.M."/>
            <person name="Kiss B."/>
            <person name="Cseklye J."/>
            <person name="Drula E."/>
            <person name="Henrissat B."/>
            <person name="Nagy I."/>
            <person name="Chovatia M."/>
            <person name="Adam C."/>
            <person name="LaButti K."/>
            <person name="Lipzen A."/>
            <person name="Riley R."/>
            <person name="Grigoriev I.V."/>
            <person name="Nagy L.G."/>
        </authorList>
    </citation>
    <scope>NUCLEOTIDE SEQUENCE [LARGE SCALE GENOMIC DNA]</scope>
    <source>
        <strain evidence="3 4">NL-1724</strain>
    </source>
</reference>
<feature type="transmembrane region" description="Helical" evidence="2">
    <location>
        <begin position="160"/>
        <end position="183"/>
    </location>
</feature>
<gene>
    <name evidence="3" type="ORF">BD626DRAFT_505030</name>
</gene>
<feature type="transmembrane region" description="Helical" evidence="2">
    <location>
        <begin position="6"/>
        <end position="28"/>
    </location>
</feature>
<comment type="caution">
    <text evidence="3">The sequence shown here is derived from an EMBL/GenBank/DDBJ whole genome shotgun (WGS) entry which is preliminary data.</text>
</comment>
<evidence type="ECO:0000313" key="3">
    <source>
        <dbReference type="EMBL" id="TRM60344.1"/>
    </source>
</evidence>
<feature type="compositionally biased region" description="Polar residues" evidence="1">
    <location>
        <begin position="234"/>
        <end position="254"/>
    </location>
</feature>
<name>A0A550C6C0_9AGAR</name>